<dbReference type="EMBL" id="BSOW01000033">
    <property type="protein sequence ID" value="GLR90402.1"/>
    <property type="molecule type" value="Genomic_DNA"/>
</dbReference>
<dbReference type="Proteomes" id="UP001156905">
    <property type="component" value="Unassembled WGS sequence"/>
</dbReference>
<proteinExistence type="predicted"/>
<gene>
    <name evidence="1" type="ORF">GCM10007857_71170</name>
</gene>
<sequence>MHRFYAAGLAEHSSIIEKAIDTAKPLYGKFNQILDLILNRHIRLAKRAIGSEAVA</sequence>
<organism evidence="1 2">
    <name type="scientific">Bradyrhizobium iriomotense</name>
    <dbReference type="NCBI Taxonomy" id="441950"/>
    <lineage>
        <taxon>Bacteria</taxon>
        <taxon>Pseudomonadati</taxon>
        <taxon>Pseudomonadota</taxon>
        <taxon>Alphaproteobacteria</taxon>
        <taxon>Hyphomicrobiales</taxon>
        <taxon>Nitrobacteraceae</taxon>
        <taxon>Bradyrhizobium</taxon>
    </lineage>
</organism>
<name>A0ABQ6B7P6_9BRAD</name>
<evidence type="ECO:0000313" key="2">
    <source>
        <dbReference type="Proteomes" id="UP001156905"/>
    </source>
</evidence>
<evidence type="ECO:0000313" key="1">
    <source>
        <dbReference type="EMBL" id="GLR90402.1"/>
    </source>
</evidence>
<keyword evidence="2" id="KW-1185">Reference proteome</keyword>
<reference evidence="2" key="1">
    <citation type="journal article" date="2019" name="Int. J. Syst. Evol. Microbiol.">
        <title>The Global Catalogue of Microorganisms (GCM) 10K type strain sequencing project: providing services to taxonomists for standard genome sequencing and annotation.</title>
        <authorList>
            <consortium name="The Broad Institute Genomics Platform"/>
            <consortium name="The Broad Institute Genome Sequencing Center for Infectious Disease"/>
            <person name="Wu L."/>
            <person name="Ma J."/>
        </authorList>
    </citation>
    <scope>NUCLEOTIDE SEQUENCE [LARGE SCALE GENOMIC DNA]</scope>
    <source>
        <strain evidence="2">NBRC 102520</strain>
    </source>
</reference>
<comment type="caution">
    <text evidence="1">The sequence shown here is derived from an EMBL/GenBank/DDBJ whole genome shotgun (WGS) entry which is preliminary data.</text>
</comment>
<protein>
    <recommendedName>
        <fullName evidence="3">GntR C-terminal domain-containing protein</fullName>
    </recommendedName>
</protein>
<evidence type="ECO:0008006" key="3">
    <source>
        <dbReference type="Google" id="ProtNLM"/>
    </source>
</evidence>
<accession>A0ABQ6B7P6</accession>